<dbReference type="EMBL" id="JACVDA010000002">
    <property type="protein sequence ID" value="MBK1467909.1"/>
    <property type="molecule type" value="Genomic_DNA"/>
</dbReference>
<dbReference type="InterPro" id="IPR007197">
    <property type="entry name" value="rSAM"/>
</dbReference>
<keyword evidence="2" id="KW-0479">Metal-binding</keyword>
<evidence type="ECO:0000256" key="2">
    <source>
        <dbReference type="ARBA" id="ARBA00022723"/>
    </source>
</evidence>
<dbReference type="SFLD" id="SFLDG01386">
    <property type="entry name" value="main_SPASM_domain-containing"/>
    <property type="match status" value="1"/>
</dbReference>
<reference evidence="6 7" key="1">
    <citation type="submission" date="2020-09" db="EMBL/GenBank/DDBJ databases">
        <title>Parvimonas S3374 sp. nov.</title>
        <authorList>
            <person name="Buhl M."/>
        </authorList>
    </citation>
    <scope>NUCLEOTIDE SEQUENCE [LARGE SCALE GENOMIC DNA]</scope>
    <source>
        <strain evidence="6 7">S3374</strain>
    </source>
</reference>
<gene>
    <name evidence="6" type="ORF">IBJ83_01065</name>
</gene>
<protein>
    <submittedName>
        <fullName evidence="6">Radical SAM protein</fullName>
    </submittedName>
</protein>
<name>A0ABS1C727_9FIRM</name>
<dbReference type="SUPFAM" id="SSF102114">
    <property type="entry name" value="Radical SAM enzymes"/>
    <property type="match status" value="1"/>
</dbReference>
<keyword evidence="7" id="KW-1185">Reference proteome</keyword>
<dbReference type="Gene3D" id="3.20.20.70">
    <property type="entry name" value="Aldolase class I"/>
    <property type="match status" value="1"/>
</dbReference>
<keyword evidence="4" id="KW-0411">Iron-sulfur</keyword>
<dbReference type="Pfam" id="PF04055">
    <property type="entry name" value="Radical_SAM"/>
    <property type="match status" value="1"/>
</dbReference>
<dbReference type="SMART" id="SM00729">
    <property type="entry name" value="Elp3"/>
    <property type="match status" value="1"/>
</dbReference>
<evidence type="ECO:0000256" key="1">
    <source>
        <dbReference type="ARBA" id="ARBA00022691"/>
    </source>
</evidence>
<evidence type="ECO:0000313" key="6">
    <source>
        <dbReference type="EMBL" id="MBK1467909.1"/>
    </source>
</evidence>
<sequence length="387" mass="45332">MKYVTLDITNKCNLNCKHCYNKLKYSENSDYRQLSNKEIINLINILHKNNCEGINFLGGEPLIREDIVEIIEYCSKLNIYTSLTTNGILLNNKLYNELLHSGIGKIDVSLDGLKNNNDFLRGKGTFDKVCDNLKAIKNCNHPKKAIRISYTITKNNVCDLFEFIRYMYNLDINKFIIGTFLDVNQTDSDSMKINKKQLSFYSEIEKVIKNVSIYYGKKIEIELNLRPMYIYFMKNMYDVNLTNNLLYSKCAYKSGLKYIESNGRIHPCNVYILNEKTNFDLDTYNSYNVNIFDKNLDLKISKFLNFFDNMFVLANKKRYAFSFCESCELKSICEPCPFQFKDSLDYSDCEYVKYRIENILKSSNFNKIKHSTVTIGTFLKLKKENLI</sequence>
<evidence type="ECO:0000313" key="7">
    <source>
        <dbReference type="Proteomes" id="UP000823123"/>
    </source>
</evidence>
<accession>A0ABS1C727</accession>
<dbReference type="PANTHER" id="PTHR11228:SF7">
    <property type="entry name" value="PQQA PEPTIDE CYCLASE"/>
    <property type="match status" value="1"/>
</dbReference>
<keyword evidence="1" id="KW-0949">S-adenosyl-L-methionine</keyword>
<dbReference type="InterPro" id="IPR006638">
    <property type="entry name" value="Elp3/MiaA/NifB-like_rSAM"/>
</dbReference>
<dbReference type="CDD" id="cd01335">
    <property type="entry name" value="Radical_SAM"/>
    <property type="match status" value="1"/>
</dbReference>
<comment type="caution">
    <text evidence="6">The sequence shown here is derived from an EMBL/GenBank/DDBJ whole genome shotgun (WGS) entry which is preliminary data.</text>
</comment>
<evidence type="ECO:0000259" key="5">
    <source>
        <dbReference type="PROSITE" id="PS51918"/>
    </source>
</evidence>
<dbReference type="Proteomes" id="UP000823123">
    <property type="component" value="Unassembled WGS sequence"/>
</dbReference>
<dbReference type="SFLD" id="SFLDS00029">
    <property type="entry name" value="Radical_SAM"/>
    <property type="match status" value="1"/>
</dbReference>
<proteinExistence type="predicted"/>
<dbReference type="PANTHER" id="PTHR11228">
    <property type="entry name" value="RADICAL SAM DOMAIN PROTEIN"/>
    <property type="match status" value="1"/>
</dbReference>
<dbReference type="InterPro" id="IPR050377">
    <property type="entry name" value="Radical_SAM_PqqE_MftC-like"/>
</dbReference>
<dbReference type="InterPro" id="IPR058240">
    <property type="entry name" value="rSAM_sf"/>
</dbReference>
<dbReference type="PROSITE" id="PS51918">
    <property type="entry name" value="RADICAL_SAM"/>
    <property type="match status" value="1"/>
</dbReference>
<evidence type="ECO:0000256" key="3">
    <source>
        <dbReference type="ARBA" id="ARBA00023004"/>
    </source>
</evidence>
<feature type="domain" description="Radical SAM core" evidence="5">
    <location>
        <begin position="1"/>
        <end position="218"/>
    </location>
</feature>
<keyword evidence="3" id="KW-0408">Iron</keyword>
<organism evidence="6 7">
    <name type="scientific">Parvimonas parva</name>
    <dbReference type="NCBI Taxonomy" id="2769485"/>
    <lineage>
        <taxon>Bacteria</taxon>
        <taxon>Bacillati</taxon>
        <taxon>Bacillota</taxon>
        <taxon>Tissierellia</taxon>
        <taxon>Tissierellales</taxon>
        <taxon>Peptoniphilaceae</taxon>
        <taxon>Parvimonas</taxon>
    </lineage>
</organism>
<evidence type="ECO:0000256" key="4">
    <source>
        <dbReference type="ARBA" id="ARBA00023014"/>
    </source>
</evidence>
<dbReference type="RefSeq" id="WP_201274997.1">
    <property type="nucleotide sequence ID" value="NZ_JACVDA010000002.1"/>
</dbReference>
<dbReference type="InterPro" id="IPR013785">
    <property type="entry name" value="Aldolase_TIM"/>
</dbReference>
<dbReference type="SFLD" id="SFLDG01067">
    <property type="entry name" value="SPASM/twitch_domain_containing"/>
    <property type="match status" value="1"/>
</dbReference>